<dbReference type="OrthoDB" id="9807210at2"/>
<keyword evidence="7" id="KW-1185">Reference proteome</keyword>
<evidence type="ECO:0000313" key="6">
    <source>
        <dbReference type="EMBL" id="QAA34883.1"/>
    </source>
</evidence>
<keyword evidence="2" id="KW-0479">Metal-binding</keyword>
<evidence type="ECO:0000256" key="4">
    <source>
        <dbReference type="ARBA" id="ARBA00022833"/>
    </source>
</evidence>
<reference evidence="6 7" key="1">
    <citation type="submission" date="2018-01" db="EMBL/GenBank/DDBJ databases">
        <title>Genome Sequencing and Assembly of Anaerobacter polyendosporus strain CT4.</title>
        <authorList>
            <person name="Tachaapaikoon C."/>
            <person name="Sutheeworapong S."/>
            <person name="Jenjaroenpun P."/>
            <person name="Wongsurawat T."/>
            <person name="Nookeaw I."/>
            <person name="Cheawchanlertfa P."/>
            <person name="Kosugi A."/>
            <person name="Cheevadhanarak S."/>
            <person name="Ratanakhanokchai K."/>
        </authorList>
    </citation>
    <scope>NUCLEOTIDE SEQUENCE [LARGE SCALE GENOMIC DNA]</scope>
    <source>
        <strain evidence="6 7">CT4</strain>
    </source>
</reference>
<organism evidence="6 7">
    <name type="scientific">Clostridium manihotivorum</name>
    <dbReference type="NCBI Taxonomy" id="2320868"/>
    <lineage>
        <taxon>Bacteria</taxon>
        <taxon>Bacillati</taxon>
        <taxon>Bacillota</taxon>
        <taxon>Clostridia</taxon>
        <taxon>Eubacteriales</taxon>
        <taxon>Clostridiaceae</taxon>
        <taxon>Clostridium</taxon>
    </lineage>
</organism>
<name>A0A3R5QXY2_9CLOT</name>
<dbReference type="KEGG" id="cmah:C1I91_26395"/>
<evidence type="ECO:0000313" key="7">
    <source>
        <dbReference type="Proteomes" id="UP000286268"/>
    </source>
</evidence>
<feature type="domain" description="Amidohydrolase-related" evidence="5">
    <location>
        <begin position="62"/>
        <end position="421"/>
    </location>
</feature>
<dbReference type="SUPFAM" id="SSF51556">
    <property type="entry name" value="Metallo-dependent hydrolases"/>
    <property type="match status" value="1"/>
</dbReference>
<evidence type="ECO:0000259" key="5">
    <source>
        <dbReference type="Pfam" id="PF01979"/>
    </source>
</evidence>
<keyword evidence="3" id="KW-0378">Hydrolase</keyword>
<evidence type="ECO:0000256" key="3">
    <source>
        <dbReference type="ARBA" id="ARBA00022801"/>
    </source>
</evidence>
<dbReference type="Pfam" id="PF01979">
    <property type="entry name" value="Amidohydro_1"/>
    <property type="match status" value="1"/>
</dbReference>
<dbReference type="RefSeq" id="WP_128215595.1">
    <property type="nucleotide sequence ID" value="NZ_CP025746.1"/>
</dbReference>
<protein>
    <recommendedName>
        <fullName evidence="5">Amidohydrolase-related domain-containing protein</fullName>
    </recommendedName>
</protein>
<evidence type="ECO:0000256" key="2">
    <source>
        <dbReference type="ARBA" id="ARBA00022723"/>
    </source>
</evidence>
<evidence type="ECO:0000256" key="1">
    <source>
        <dbReference type="ARBA" id="ARBA00001947"/>
    </source>
</evidence>
<dbReference type="Proteomes" id="UP000286268">
    <property type="component" value="Chromosome"/>
</dbReference>
<proteinExistence type="predicted"/>
<dbReference type="GO" id="GO:0008270">
    <property type="term" value="F:zinc ion binding"/>
    <property type="evidence" value="ECO:0007669"/>
    <property type="project" value="TreeGrafter"/>
</dbReference>
<dbReference type="EMBL" id="CP025746">
    <property type="protein sequence ID" value="QAA34883.1"/>
    <property type="molecule type" value="Genomic_DNA"/>
</dbReference>
<gene>
    <name evidence="6" type="ORF">C1I91_26395</name>
</gene>
<dbReference type="SUPFAM" id="SSF51338">
    <property type="entry name" value="Composite domain of metallo-dependent hydrolases"/>
    <property type="match status" value="2"/>
</dbReference>
<dbReference type="Gene3D" id="2.30.40.10">
    <property type="entry name" value="Urease, subunit C, domain 1"/>
    <property type="match status" value="1"/>
</dbReference>
<dbReference type="PANTHER" id="PTHR11271">
    <property type="entry name" value="GUANINE DEAMINASE"/>
    <property type="match status" value="1"/>
</dbReference>
<dbReference type="GO" id="GO:0008892">
    <property type="term" value="F:guanine deaminase activity"/>
    <property type="evidence" value="ECO:0007669"/>
    <property type="project" value="TreeGrafter"/>
</dbReference>
<dbReference type="InterPro" id="IPR006680">
    <property type="entry name" value="Amidohydro-rel"/>
</dbReference>
<dbReference type="InterPro" id="IPR032466">
    <property type="entry name" value="Metal_Hydrolase"/>
</dbReference>
<dbReference type="PANTHER" id="PTHR11271:SF6">
    <property type="entry name" value="GUANINE DEAMINASE"/>
    <property type="match status" value="1"/>
</dbReference>
<dbReference type="GO" id="GO:0006147">
    <property type="term" value="P:guanine catabolic process"/>
    <property type="evidence" value="ECO:0007669"/>
    <property type="project" value="UniProtKB-UniPathway"/>
</dbReference>
<dbReference type="Gene3D" id="3.20.20.140">
    <property type="entry name" value="Metal-dependent hydrolases"/>
    <property type="match status" value="1"/>
</dbReference>
<comment type="cofactor">
    <cofactor evidence="1">
        <name>Zn(2+)</name>
        <dbReference type="ChEBI" id="CHEBI:29105"/>
    </cofactor>
</comment>
<accession>A0A3R5QXY2</accession>
<dbReference type="InterPro" id="IPR011059">
    <property type="entry name" value="Metal-dep_hydrolase_composite"/>
</dbReference>
<sequence>MEKYTYYKAYKGNIIYSENKNTMISKDNSYILVFNGQVKEICYELPEDFPKENIIDFGDRLIIPGFCDMHVHAPQFLQRGIGMDRELLDWLNTYTYPNEAKFKDADHAKKIYTLFVDELIRQGTLHVNCFPSIHYEASEILFDILRERGLFAFTGKLNMDQNSPEYYIEETEQSIVETERFIKEHIKAGEVKASIVPRFSITCSEKLLSGLGELAERYEVPVHSHMCEAVNEMKVCKDLFPDYKNGAEIFYKNKLLGNTPTIMAHCIFMDEDVLELMKNPNCMAVHCPDATSNINAGGIMPVKKLLEMGINLALGSDIGSGASLSIARCIATTIQHSKIRNMFDPQWDAVTLSEAFYMATRSGGRYFEKVGAFEEGYWFNALVVDDSNIYSEDINPLERLERFCYMGDDRNIVRRYIKGKEIGTQGRF</sequence>
<dbReference type="UniPathway" id="UPA00603">
    <property type="reaction ID" value="UER00660"/>
</dbReference>
<keyword evidence="4" id="KW-0862">Zinc</keyword>
<dbReference type="InterPro" id="IPR051607">
    <property type="entry name" value="Metallo-dep_hydrolases"/>
</dbReference>
<dbReference type="GO" id="GO:0005829">
    <property type="term" value="C:cytosol"/>
    <property type="evidence" value="ECO:0007669"/>
    <property type="project" value="TreeGrafter"/>
</dbReference>
<dbReference type="AlphaFoldDB" id="A0A3R5QXY2"/>